<dbReference type="InterPro" id="IPR019349">
    <property type="entry name" value="Ribosomal_mS35_mit"/>
</dbReference>
<organism evidence="3 4">
    <name type="scientific">Pogona vitticeps</name>
    <name type="common">central bearded dragon</name>
    <dbReference type="NCBI Taxonomy" id="103695"/>
    <lineage>
        <taxon>Eukaryota</taxon>
        <taxon>Metazoa</taxon>
        <taxon>Chordata</taxon>
        <taxon>Craniata</taxon>
        <taxon>Vertebrata</taxon>
        <taxon>Euteleostomi</taxon>
        <taxon>Lepidosauria</taxon>
        <taxon>Squamata</taxon>
        <taxon>Bifurcata</taxon>
        <taxon>Unidentata</taxon>
        <taxon>Episquamata</taxon>
        <taxon>Toxicofera</taxon>
        <taxon>Iguania</taxon>
        <taxon>Acrodonta</taxon>
        <taxon>Agamidae</taxon>
        <taxon>Amphibolurinae</taxon>
        <taxon>Pogona</taxon>
    </lineage>
</organism>
<dbReference type="PANTHER" id="PTHR13490">
    <property type="entry name" value="MITOCHONDRIAL 28S RIBOSOMAL PROTEIN S28"/>
    <property type="match status" value="1"/>
</dbReference>
<dbReference type="InterPro" id="IPR039848">
    <property type="entry name" value="Ribosomal_mS35_mt"/>
</dbReference>
<dbReference type="RefSeq" id="XP_020641459.2">
    <property type="nucleotide sequence ID" value="XM_020785800.2"/>
</dbReference>
<protein>
    <submittedName>
        <fullName evidence="4">Small ribosomal subunit protein mS35</fullName>
    </submittedName>
</protein>
<evidence type="ECO:0000313" key="4">
    <source>
        <dbReference type="RefSeq" id="XP_020641459.2"/>
    </source>
</evidence>
<feature type="domain" description="Small ribosomal subunit protein mS35 mitochondrial conserved" evidence="2">
    <location>
        <begin position="175"/>
        <end position="245"/>
    </location>
</feature>
<dbReference type="GO" id="GO:0003735">
    <property type="term" value="F:structural constituent of ribosome"/>
    <property type="evidence" value="ECO:0007669"/>
    <property type="project" value="InterPro"/>
</dbReference>
<dbReference type="GO" id="GO:0005763">
    <property type="term" value="C:mitochondrial small ribosomal subunit"/>
    <property type="evidence" value="ECO:0007669"/>
    <property type="project" value="TreeGrafter"/>
</dbReference>
<dbReference type="PANTHER" id="PTHR13490:SF0">
    <property type="entry name" value="SMALL RIBOSOMAL SUBUNIT PROTEIN MS35"/>
    <property type="match status" value="1"/>
</dbReference>
<dbReference type="InParanoid" id="A0A6J0T5U8"/>
<evidence type="ECO:0000256" key="1">
    <source>
        <dbReference type="SAM" id="MobiDB-lite"/>
    </source>
</evidence>
<dbReference type="AlphaFoldDB" id="A0A6J0T5U8"/>
<evidence type="ECO:0000259" key="2">
    <source>
        <dbReference type="Pfam" id="PF10213"/>
    </source>
</evidence>
<name>A0A6J0T5U8_9SAUR</name>
<dbReference type="CTD" id="60488"/>
<dbReference type="KEGG" id="pvt:110074996"/>
<reference evidence="4" key="1">
    <citation type="submission" date="2025-08" db="UniProtKB">
        <authorList>
            <consortium name="RefSeq"/>
        </authorList>
    </citation>
    <scope>IDENTIFICATION</scope>
</reference>
<dbReference type="GeneID" id="110074996"/>
<feature type="region of interest" description="Disordered" evidence="1">
    <location>
        <begin position="41"/>
        <end position="64"/>
    </location>
</feature>
<evidence type="ECO:0000313" key="3">
    <source>
        <dbReference type="Proteomes" id="UP001652642"/>
    </source>
</evidence>
<dbReference type="Proteomes" id="UP001652642">
    <property type="component" value="Chromosome 5"/>
</dbReference>
<dbReference type="Pfam" id="PF10213">
    <property type="entry name" value="MRP-S28"/>
    <property type="match status" value="1"/>
</dbReference>
<sequence length="334" mass="38444">MAAARVGRFAVSGLLRRQWQFFWLRENSAFYSSALNVDTGREKDKSAREREPPWRERHKKKNHVPRTEKMELDQDWTSVYPAAAAFKPSAVPLPVRMGYPVNGVSLPKQGNLELIKIPNFLHLTPAAIRKHCAALKDFCTEWPAVLDNDEKCLQHFPIEVDTVDYVSAGPSIRNAKARVVTLRVKLSSLNLDDHAKKKLIKLVGERYCKGTDTLTITADRCPLKKQNYDYAVYLLTVLFHEAWKMEEWEKEKTEADMEEYIWENSTSERNALDTLLRIKAAEKTQEVSRQELLDSDIVLAYKKSMVALRNEGETEKNMSEYKNSVKRLLNLDGL</sequence>
<dbReference type="FunCoup" id="A0A6J0T5U8">
    <property type="interactions" value="345"/>
</dbReference>
<proteinExistence type="predicted"/>
<accession>A0A6J0T5U8</accession>
<gene>
    <name evidence="4" type="primary">MRPS35</name>
</gene>
<dbReference type="OrthoDB" id="283424at2759"/>
<feature type="compositionally biased region" description="Basic and acidic residues" evidence="1">
    <location>
        <begin position="41"/>
        <end position="55"/>
    </location>
</feature>
<keyword evidence="3" id="KW-1185">Reference proteome</keyword>
<dbReference type="GO" id="GO:0032543">
    <property type="term" value="P:mitochondrial translation"/>
    <property type="evidence" value="ECO:0007669"/>
    <property type="project" value="InterPro"/>
</dbReference>